<dbReference type="GeneID" id="28826195"/>
<dbReference type="AlphaFoldDB" id="A0A132B451"/>
<feature type="non-terminal residue" evidence="1">
    <location>
        <position position="86"/>
    </location>
</feature>
<reference evidence="1 2" key="1">
    <citation type="submission" date="2015-10" db="EMBL/GenBank/DDBJ databases">
        <title>Full genome of DAOMC 229536 Phialocephala scopiformis, a fungal endophyte of spruce producing the potent anti-insectan compound rugulosin.</title>
        <authorList>
            <consortium name="DOE Joint Genome Institute"/>
            <person name="Walker A.K."/>
            <person name="Frasz S.L."/>
            <person name="Seifert K.A."/>
            <person name="Miller J.D."/>
            <person name="Mondo S.J."/>
            <person name="Labutti K."/>
            <person name="Lipzen A."/>
            <person name="Dockter R."/>
            <person name="Kennedy M."/>
            <person name="Grigoriev I.V."/>
            <person name="Spatafora J.W."/>
        </authorList>
    </citation>
    <scope>NUCLEOTIDE SEQUENCE [LARGE SCALE GENOMIC DNA]</scope>
    <source>
        <strain evidence="1 2">CBS 120377</strain>
    </source>
</reference>
<dbReference type="InParanoid" id="A0A132B451"/>
<evidence type="ECO:0000313" key="1">
    <source>
        <dbReference type="EMBL" id="KUJ07013.1"/>
    </source>
</evidence>
<name>A0A132B451_MOLSC</name>
<gene>
    <name evidence="1" type="ORF">LY89DRAFT_692088</name>
</gene>
<dbReference type="KEGG" id="psco:LY89DRAFT_692088"/>
<keyword evidence="2" id="KW-1185">Reference proteome</keyword>
<dbReference type="Proteomes" id="UP000070700">
    <property type="component" value="Unassembled WGS sequence"/>
</dbReference>
<organism evidence="1 2">
    <name type="scientific">Mollisia scopiformis</name>
    <name type="common">Conifer needle endophyte fungus</name>
    <name type="synonym">Phialocephala scopiformis</name>
    <dbReference type="NCBI Taxonomy" id="149040"/>
    <lineage>
        <taxon>Eukaryota</taxon>
        <taxon>Fungi</taxon>
        <taxon>Dikarya</taxon>
        <taxon>Ascomycota</taxon>
        <taxon>Pezizomycotina</taxon>
        <taxon>Leotiomycetes</taxon>
        <taxon>Helotiales</taxon>
        <taxon>Mollisiaceae</taxon>
        <taxon>Mollisia</taxon>
    </lineage>
</organism>
<dbReference type="RefSeq" id="XP_018061368.1">
    <property type="nucleotide sequence ID" value="XM_018216469.1"/>
</dbReference>
<proteinExistence type="predicted"/>
<protein>
    <submittedName>
        <fullName evidence="1">Uncharacterized protein</fullName>
    </submittedName>
</protein>
<sequence length="86" mass="9669">MDNMCLSFMPIILDPTVAMEVTSHNTLPRPTLSLLKMKRMSAQGGGSCFSFINRTGVDLFVSVRPPYFARPKTRGARRIGPDRWKP</sequence>
<evidence type="ECO:0000313" key="2">
    <source>
        <dbReference type="Proteomes" id="UP000070700"/>
    </source>
</evidence>
<dbReference type="EMBL" id="KQ947442">
    <property type="protein sequence ID" value="KUJ07013.1"/>
    <property type="molecule type" value="Genomic_DNA"/>
</dbReference>
<accession>A0A132B451</accession>